<organism evidence="1 2">
    <name type="scientific">Sphaerospermopsis reniformis</name>
    <dbReference type="NCBI Taxonomy" id="531300"/>
    <lineage>
        <taxon>Bacteria</taxon>
        <taxon>Bacillati</taxon>
        <taxon>Cyanobacteriota</taxon>
        <taxon>Cyanophyceae</taxon>
        <taxon>Nostocales</taxon>
        <taxon>Aphanizomenonaceae</taxon>
        <taxon>Sphaerospermopsis</taxon>
    </lineage>
</organism>
<dbReference type="RefSeq" id="WP_096570130.1">
    <property type="nucleotide sequence ID" value="NZ_BJCE01000446.1"/>
</dbReference>
<gene>
    <name evidence="1" type="ORF">SR1949_53040</name>
</gene>
<dbReference type="Pfam" id="PF08865">
    <property type="entry name" value="DUF1830"/>
    <property type="match status" value="1"/>
</dbReference>
<accession>A0A480A544</accession>
<comment type="caution">
    <text evidence="1">The sequence shown here is derived from an EMBL/GenBank/DDBJ whole genome shotgun (WGS) entry which is preliminary data.</text>
</comment>
<evidence type="ECO:0000313" key="1">
    <source>
        <dbReference type="EMBL" id="GCL40170.1"/>
    </source>
</evidence>
<sequence length="144" mass="15792">MAQILDSLPPEQSGKILCCYVNATSKIQVARISNVANWYFERVVFPGQRLVFEAPKKAQMEIHTGMMASAILSDTIPCDRLALNEPGSDEGDQDSAPGIEAANTNAMVSEMNTKIEDTTKPLQNITASMKTYQSQHEFLLNLGV</sequence>
<evidence type="ECO:0008006" key="3">
    <source>
        <dbReference type="Google" id="ProtNLM"/>
    </source>
</evidence>
<dbReference type="InterPro" id="IPR014964">
    <property type="entry name" value="DUF1830"/>
</dbReference>
<dbReference type="AlphaFoldDB" id="A0A480A544"/>
<evidence type="ECO:0000313" key="2">
    <source>
        <dbReference type="Proteomes" id="UP000300142"/>
    </source>
</evidence>
<dbReference type="Proteomes" id="UP000300142">
    <property type="component" value="Unassembled WGS sequence"/>
</dbReference>
<protein>
    <recommendedName>
        <fullName evidence="3">DUF1830 domain-containing protein</fullName>
    </recommendedName>
</protein>
<name>A0A480A544_9CYAN</name>
<dbReference type="EMBL" id="BJCE01000446">
    <property type="protein sequence ID" value="GCL40170.1"/>
    <property type="molecule type" value="Genomic_DNA"/>
</dbReference>
<reference evidence="2" key="1">
    <citation type="submission" date="2019-02" db="EMBL/GenBank/DDBJ databases">
        <title>Draft genome sequence of Sphaerospermopsis reniformis NIES-1949.</title>
        <authorList>
            <person name="Yamaguchi H."/>
            <person name="Suzuki S."/>
            <person name="Kawachi M."/>
        </authorList>
    </citation>
    <scope>NUCLEOTIDE SEQUENCE [LARGE SCALE GENOMIC DNA]</scope>
    <source>
        <strain evidence="2">NIES-1949</strain>
    </source>
</reference>
<keyword evidence="2" id="KW-1185">Reference proteome</keyword>
<proteinExistence type="predicted"/>